<dbReference type="AlphaFoldDB" id="A0A518EN71"/>
<keyword evidence="2" id="KW-1185">Reference proteome</keyword>
<gene>
    <name evidence="1" type="ORF">Poly30_10330</name>
</gene>
<reference evidence="1 2" key="1">
    <citation type="submission" date="2019-02" db="EMBL/GenBank/DDBJ databases">
        <title>Deep-cultivation of Planctomycetes and their phenomic and genomic characterization uncovers novel biology.</title>
        <authorList>
            <person name="Wiegand S."/>
            <person name="Jogler M."/>
            <person name="Boedeker C."/>
            <person name="Pinto D."/>
            <person name="Vollmers J."/>
            <person name="Rivas-Marin E."/>
            <person name="Kohn T."/>
            <person name="Peeters S.H."/>
            <person name="Heuer A."/>
            <person name="Rast P."/>
            <person name="Oberbeckmann S."/>
            <person name="Bunk B."/>
            <person name="Jeske O."/>
            <person name="Meyerdierks A."/>
            <person name="Storesund J.E."/>
            <person name="Kallscheuer N."/>
            <person name="Luecker S."/>
            <person name="Lage O.M."/>
            <person name="Pohl T."/>
            <person name="Merkel B.J."/>
            <person name="Hornburger P."/>
            <person name="Mueller R.-W."/>
            <person name="Bruemmer F."/>
            <person name="Labrenz M."/>
            <person name="Spormann A.M."/>
            <person name="Op den Camp H."/>
            <person name="Overmann J."/>
            <person name="Amann R."/>
            <person name="Jetten M.S.M."/>
            <person name="Mascher T."/>
            <person name="Medema M.H."/>
            <person name="Devos D.P."/>
            <person name="Kaster A.-K."/>
            <person name="Ovreas L."/>
            <person name="Rohde M."/>
            <person name="Galperin M.Y."/>
            <person name="Jogler C."/>
        </authorList>
    </citation>
    <scope>NUCLEOTIDE SEQUENCE [LARGE SCALE GENOMIC DNA]</scope>
    <source>
        <strain evidence="1 2">Poly30</strain>
    </source>
</reference>
<evidence type="ECO:0000313" key="1">
    <source>
        <dbReference type="EMBL" id="QDV05535.1"/>
    </source>
</evidence>
<dbReference type="PANTHER" id="PTHR36220:SF1">
    <property type="entry name" value="GAMMA TUBULIN COMPLEX COMPONENT C-TERMINAL DOMAIN-CONTAINING PROTEIN"/>
    <property type="match status" value="1"/>
</dbReference>
<protein>
    <submittedName>
        <fullName evidence="1">Uncharacterized protein</fullName>
    </submittedName>
</protein>
<name>A0A518EN71_9BACT</name>
<dbReference type="EMBL" id="CP036434">
    <property type="protein sequence ID" value="QDV05535.1"/>
    <property type="molecule type" value="Genomic_DNA"/>
</dbReference>
<organism evidence="1 2">
    <name type="scientific">Saltatorellus ferox</name>
    <dbReference type="NCBI Taxonomy" id="2528018"/>
    <lineage>
        <taxon>Bacteria</taxon>
        <taxon>Pseudomonadati</taxon>
        <taxon>Planctomycetota</taxon>
        <taxon>Planctomycetia</taxon>
        <taxon>Planctomycetia incertae sedis</taxon>
        <taxon>Saltatorellus</taxon>
    </lineage>
</organism>
<dbReference type="Proteomes" id="UP000320390">
    <property type="component" value="Chromosome"/>
</dbReference>
<sequence length="556" mass="60417">MLNMNYATTLASLVLFALPVFGQVEEGSVYSIGSVTQGYEAHLGLDLDVSGDRAIARSRERLGDQYDAGVVYFLKLEDGRWEVEQLVSELPGGLSNFQIVAHLAIDGHSAAVAAQTQVSPGIWEYQLYMFEYSEANGWELTVELEVPRIDGFKLVGHLDLEGDILIMQARETIVSFERRNGVWRRIGNIYPDIAPFLNFVSFTWPSKPVIYGGKVYTRYRALNLGPQSPQVHVFSRLGGRWTVSEIFTVPFEAYSPYSSTGLIYAADVDGEWYMSCALDSCAGCLPYVTVYKRRPTDGRFEYHSRLGPNSSFPTTPHTGDQFGASIDIESGRVVIGAPLSGNVSQRPVGRAYVFEYDAVQDAWIETRVLVDQRLMVPSATTYGSFGWNVALHDGGIIASNYLGMTDNGELNSTGSLHFFPDAVGTTSCQGTLSPQSEQVSLSIDGSTTPSAGGIRLTGSGLPPFSPLIVLASTQPAAINLPGGSGEQFCTGSPRLQTGGFQLALGDGTFETGYDLSESPFGTFSAGETLHFQLWFRTPTSWGQSIGLSNAVSFKLN</sequence>
<proteinExistence type="predicted"/>
<dbReference type="InterPro" id="IPR013517">
    <property type="entry name" value="FG-GAP"/>
</dbReference>
<accession>A0A518EN71</accession>
<evidence type="ECO:0000313" key="2">
    <source>
        <dbReference type="Proteomes" id="UP000320390"/>
    </source>
</evidence>
<dbReference type="Pfam" id="PF14312">
    <property type="entry name" value="FG-GAP_2"/>
    <property type="match status" value="1"/>
</dbReference>
<dbReference type="PANTHER" id="PTHR36220">
    <property type="entry name" value="UNNAMED PRODUCT"/>
    <property type="match status" value="1"/>
</dbReference>